<keyword evidence="1 2" id="KW-0238">DNA-binding</keyword>
<dbReference type="AlphaFoldDB" id="A0A7X2N323"/>
<dbReference type="InterPro" id="IPR039532">
    <property type="entry name" value="TetR_C_Firmicutes"/>
</dbReference>
<evidence type="ECO:0000313" key="5">
    <source>
        <dbReference type="Proteomes" id="UP000470082"/>
    </source>
</evidence>
<sequence length="179" mass="21428">MIKQTPTSELLFLSFYELCHTMPIEKITIDDIVKNCGMKRGIFYYYYKDKNDLINSNIYRIIYSIHKENYGILKWEDIIELNCKSLLDYRDMHDYMMNHFDMNYKIDTDSFYKYIYEIVKTYYGTVDRQMENIITFYCGGSVGLINQWIISGYKQSPKQLAHNLVEAIHPKLLKALNKE</sequence>
<keyword evidence="5" id="KW-1185">Reference proteome</keyword>
<dbReference type="PANTHER" id="PTHR43479:SF7">
    <property type="entry name" value="TETR-FAMILY TRANSCRIPTIONAL REGULATOR"/>
    <property type="match status" value="1"/>
</dbReference>
<dbReference type="SUPFAM" id="SSF46689">
    <property type="entry name" value="Homeodomain-like"/>
    <property type="match status" value="1"/>
</dbReference>
<evidence type="ECO:0000313" key="4">
    <source>
        <dbReference type="EMBL" id="MSS01569.1"/>
    </source>
</evidence>
<gene>
    <name evidence="4" type="ORF">FYJ50_05565</name>
</gene>
<dbReference type="Proteomes" id="UP000470082">
    <property type="component" value="Unassembled WGS sequence"/>
</dbReference>
<proteinExistence type="predicted"/>
<dbReference type="Pfam" id="PF14278">
    <property type="entry name" value="TetR_C_8"/>
    <property type="match status" value="1"/>
</dbReference>
<dbReference type="RefSeq" id="WP_154460102.1">
    <property type="nucleotide sequence ID" value="NZ_VUMM01000008.1"/>
</dbReference>
<evidence type="ECO:0000256" key="2">
    <source>
        <dbReference type="PROSITE-ProRule" id="PRU00335"/>
    </source>
</evidence>
<feature type="domain" description="HTH tetR-type" evidence="3">
    <location>
        <begin position="5"/>
        <end position="65"/>
    </location>
</feature>
<dbReference type="InterPro" id="IPR050624">
    <property type="entry name" value="HTH-type_Tx_Regulator"/>
</dbReference>
<dbReference type="PANTHER" id="PTHR43479">
    <property type="entry name" value="ACREF/ENVCD OPERON REPRESSOR-RELATED"/>
    <property type="match status" value="1"/>
</dbReference>
<comment type="caution">
    <text evidence="4">The sequence shown here is derived from an EMBL/GenBank/DDBJ whole genome shotgun (WGS) entry which is preliminary data.</text>
</comment>
<feature type="DNA-binding region" description="H-T-H motif" evidence="2">
    <location>
        <begin position="28"/>
        <end position="47"/>
    </location>
</feature>
<dbReference type="EMBL" id="VUMM01000008">
    <property type="protein sequence ID" value="MSS01569.1"/>
    <property type="molecule type" value="Genomic_DNA"/>
</dbReference>
<reference evidence="4 5" key="1">
    <citation type="submission" date="2019-08" db="EMBL/GenBank/DDBJ databases">
        <title>In-depth cultivation of the pig gut microbiome towards novel bacterial diversity and tailored functional studies.</title>
        <authorList>
            <person name="Wylensek D."/>
            <person name="Hitch T.C.A."/>
            <person name="Clavel T."/>
        </authorList>
    </citation>
    <scope>NUCLEOTIDE SEQUENCE [LARGE SCALE GENOMIC DNA]</scope>
    <source>
        <strain evidence="4 5">LKV-178-WT-2G</strain>
    </source>
</reference>
<evidence type="ECO:0000256" key="1">
    <source>
        <dbReference type="ARBA" id="ARBA00023125"/>
    </source>
</evidence>
<protein>
    <submittedName>
        <fullName evidence="4">TetR family transcriptional regulator</fullName>
    </submittedName>
</protein>
<accession>A0A7X2N323</accession>
<dbReference type="PROSITE" id="PS50977">
    <property type="entry name" value="HTH_TETR_2"/>
    <property type="match status" value="1"/>
</dbReference>
<dbReference type="InterPro" id="IPR009057">
    <property type="entry name" value="Homeodomain-like_sf"/>
</dbReference>
<name>A0A7X2N323_9FIRM</name>
<evidence type="ECO:0000259" key="3">
    <source>
        <dbReference type="PROSITE" id="PS50977"/>
    </source>
</evidence>
<dbReference type="Pfam" id="PF00440">
    <property type="entry name" value="TetR_N"/>
    <property type="match status" value="1"/>
</dbReference>
<organism evidence="4 5">
    <name type="scientific">Floccifex porci</name>
    <dbReference type="NCBI Taxonomy" id="2606629"/>
    <lineage>
        <taxon>Bacteria</taxon>
        <taxon>Bacillati</taxon>
        <taxon>Bacillota</taxon>
        <taxon>Erysipelotrichia</taxon>
        <taxon>Erysipelotrichales</taxon>
        <taxon>Erysipelotrichaceae</taxon>
        <taxon>Floccifex</taxon>
    </lineage>
</organism>
<dbReference type="GO" id="GO:0003677">
    <property type="term" value="F:DNA binding"/>
    <property type="evidence" value="ECO:0007669"/>
    <property type="project" value="UniProtKB-UniRule"/>
</dbReference>
<dbReference type="InterPro" id="IPR001647">
    <property type="entry name" value="HTH_TetR"/>
</dbReference>
<dbReference type="Gene3D" id="1.10.357.10">
    <property type="entry name" value="Tetracycline Repressor, domain 2"/>
    <property type="match status" value="1"/>
</dbReference>